<evidence type="ECO:0000313" key="2">
    <source>
        <dbReference type="Proteomes" id="UP001177744"/>
    </source>
</evidence>
<proteinExistence type="predicted"/>
<protein>
    <submittedName>
        <fullName evidence="1">Uncharacterized protein</fullName>
    </submittedName>
</protein>
<organism evidence="1 2">
    <name type="scientific">Cnephaeus nilssonii</name>
    <name type="common">Northern bat</name>
    <name type="synonym">Eptesicus nilssonii</name>
    <dbReference type="NCBI Taxonomy" id="3371016"/>
    <lineage>
        <taxon>Eukaryota</taxon>
        <taxon>Metazoa</taxon>
        <taxon>Chordata</taxon>
        <taxon>Craniata</taxon>
        <taxon>Vertebrata</taxon>
        <taxon>Euteleostomi</taxon>
        <taxon>Mammalia</taxon>
        <taxon>Eutheria</taxon>
        <taxon>Laurasiatheria</taxon>
        <taxon>Chiroptera</taxon>
        <taxon>Yangochiroptera</taxon>
        <taxon>Vespertilionidae</taxon>
        <taxon>Cnephaeus</taxon>
    </lineage>
</organism>
<name>A0AA40HSF0_CNENI</name>
<dbReference type="AlphaFoldDB" id="A0AA40HSF0"/>
<accession>A0AA40HSF0</accession>
<dbReference type="EMBL" id="JAULJE010000012">
    <property type="protein sequence ID" value="KAK1336573.1"/>
    <property type="molecule type" value="Genomic_DNA"/>
</dbReference>
<sequence>MCSPNELVTQQMLKQGFLPGQGLDLFQEEGICLALQERCCFYVNKSGIVRDKIKKLQEDLIEEKAAFSMWAGKPYSSPAVQ</sequence>
<evidence type="ECO:0000313" key="1">
    <source>
        <dbReference type="EMBL" id="KAK1336573.1"/>
    </source>
</evidence>
<reference evidence="1" key="1">
    <citation type="submission" date="2023-06" db="EMBL/GenBank/DDBJ databases">
        <title>Reference genome for the Northern bat (Eptesicus nilssonii), a most northern bat species.</title>
        <authorList>
            <person name="Laine V.N."/>
            <person name="Pulliainen A.T."/>
            <person name="Lilley T.M."/>
        </authorList>
    </citation>
    <scope>NUCLEOTIDE SEQUENCE</scope>
    <source>
        <strain evidence="1">BLF_Eptnil</strain>
        <tissue evidence="1">Kidney</tissue>
    </source>
</reference>
<comment type="caution">
    <text evidence="1">The sequence shown here is derived from an EMBL/GenBank/DDBJ whole genome shotgun (WGS) entry which is preliminary data.</text>
</comment>
<keyword evidence="2" id="KW-1185">Reference proteome</keyword>
<dbReference type="Pfam" id="PF00429">
    <property type="entry name" value="TLV_coat"/>
    <property type="match status" value="1"/>
</dbReference>
<dbReference type="Proteomes" id="UP001177744">
    <property type="component" value="Unassembled WGS sequence"/>
</dbReference>
<dbReference type="InterPro" id="IPR018154">
    <property type="entry name" value="TLV/ENV_coat_polyprotein"/>
</dbReference>
<dbReference type="SUPFAM" id="SSF58069">
    <property type="entry name" value="Virus ectodomain"/>
    <property type="match status" value="1"/>
</dbReference>
<dbReference type="Gene3D" id="1.10.287.210">
    <property type="match status" value="1"/>
</dbReference>
<gene>
    <name evidence="1" type="ORF">QTO34_002606</name>
</gene>
<feature type="non-terminal residue" evidence="1">
    <location>
        <position position="81"/>
    </location>
</feature>